<dbReference type="PROSITE" id="PS50093">
    <property type="entry name" value="PKD"/>
    <property type="match status" value="2"/>
</dbReference>
<dbReference type="InterPro" id="IPR013519">
    <property type="entry name" value="Int_alpha_beta-p"/>
</dbReference>
<dbReference type="PANTHER" id="PTHR36220:SF1">
    <property type="entry name" value="GAMMA TUBULIN COMPLEX COMPONENT C-TERMINAL DOMAIN-CONTAINING PROTEIN"/>
    <property type="match status" value="1"/>
</dbReference>
<dbReference type="PANTHER" id="PTHR36220">
    <property type="entry name" value="UNNAMED PRODUCT"/>
    <property type="match status" value="1"/>
</dbReference>
<reference evidence="2" key="1">
    <citation type="submission" date="2019-08" db="EMBL/GenBank/DDBJ databases">
        <authorList>
            <person name="Kucharzyk K."/>
            <person name="Murdoch R.W."/>
            <person name="Higgins S."/>
            <person name="Loffler F."/>
        </authorList>
    </citation>
    <scope>NUCLEOTIDE SEQUENCE</scope>
</reference>
<dbReference type="CDD" id="cd12797">
    <property type="entry name" value="M23_peptidase"/>
    <property type="match status" value="1"/>
</dbReference>
<dbReference type="CDD" id="cd00146">
    <property type="entry name" value="PKD"/>
    <property type="match status" value="1"/>
</dbReference>
<dbReference type="Gene3D" id="2.60.40.10">
    <property type="entry name" value="Immunoglobulins"/>
    <property type="match status" value="2"/>
</dbReference>
<dbReference type="InterPro" id="IPR035986">
    <property type="entry name" value="PKD_dom_sf"/>
</dbReference>
<feature type="domain" description="PKD" evidence="1">
    <location>
        <begin position="495"/>
        <end position="545"/>
    </location>
</feature>
<protein>
    <recommendedName>
        <fullName evidence="1">PKD domain-containing protein</fullName>
    </recommendedName>
</protein>
<dbReference type="NCBIfam" id="NF045639">
    <property type="entry name" value="GCX_COOH"/>
    <property type="match status" value="1"/>
</dbReference>
<dbReference type="SUPFAM" id="SSF49299">
    <property type="entry name" value="PKD domain"/>
    <property type="match status" value="2"/>
</dbReference>
<gene>
    <name evidence="2" type="ORF">SDC9_21908</name>
</gene>
<dbReference type="Gene3D" id="2.130.10.130">
    <property type="entry name" value="Integrin alpha, N-terminal"/>
    <property type="match status" value="1"/>
</dbReference>
<dbReference type="Gene3D" id="2.70.70.10">
    <property type="entry name" value="Glucose Permease (Domain IIA)"/>
    <property type="match status" value="1"/>
</dbReference>
<dbReference type="InterPro" id="IPR011055">
    <property type="entry name" value="Dup_hybrid_motif"/>
</dbReference>
<dbReference type="InterPro" id="IPR028994">
    <property type="entry name" value="Integrin_alpha_N"/>
</dbReference>
<evidence type="ECO:0000313" key="2">
    <source>
        <dbReference type="EMBL" id="MPL76063.1"/>
    </source>
</evidence>
<accession>A0A644UAY5</accession>
<dbReference type="SUPFAM" id="SSF51261">
    <property type="entry name" value="Duplicated hybrid motif"/>
    <property type="match status" value="1"/>
</dbReference>
<dbReference type="SMART" id="SM00089">
    <property type="entry name" value="PKD"/>
    <property type="match status" value="3"/>
</dbReference>
<comment type="caution">
    <text evidence="2">The sequence shown here is derived from an EMBL/GenBank/DDBJ whole genome shotgun (WGS) entry which is preliminary data.</text>
</comment>
<feature type="domain" description="PKD" evidence="1">
    <location>
        <begin position="581"/>
        <end position="642"/>
    </location>
</feature>
<dbReference type="InterPro" id="IPR013783">
    <property type="entry name" value="Ig-like_fold"/>
</dbReference>
<sequence length="1645" mass="183602">MKTSKIFAIILVNIICVNYAASQVAWPLSPQNQQHWVVGSVGEYRTSYHRFHAGTDVSGLGTAYAINSGTVLLIKNEGTQNEKIIIGNVTYYHVNSGINIWEGKEVQIGDIIGSVNTTQSHVHIEQRDFNFLSHGLSPYVDNTPPVINYVEFRYNGAGFYSTTALYDNVVTINDVDYTMLFDKVDIIADAKDPGDNNSRMAPIGLSYLVLNSAGIPVGNWVNSINFRITPNNDRTSNCFYSGTIQAGVFKYILTSSPNTGTADRYLLTRLDKKNAPQTSWPTNNSLAAPINTESYYSDGIYSISVAVFDADYNNYTNNNNSDSKIKQIIIDNFRPYISNVKIKEFGATNYKYSRGWQWVNNSLLFEPLPIPEQKFDNNKDVEIEVTTSEPMQSVQLTVSSYLPPPQDCNGDLNKTKWTFIIPKIKLITGRNHLKINGYDLANNQIQSNPEYIPIRLSNSSWTGVTNPGVDQYHSFIFGNTTVDFTATQLGFPANTIRFEDASECSSNCSYYWNFGDPANSWSINEDIDKTYSITGVYNVKHSVNNVEVSKYVSVNELSKPKSKFVYSPLYSGGNRIGPEISVDFFSTSEGIIGTYFWDFGNGITSDQKDVEGIVLELNREYIVSLTVTNETGSDTYTESIYIDPATYPFASVFDWEINYFLHDIEIATSNFNDDFPLKFDINFGDGTSQTVDDIYNNYYTFTHQYYNMGRFLIVATVTGIDNTGHSRTVANAKEISVYPDDLIVDISYASPNSPPYPQQEVIFSALIDPAGSFYGNWAVYKKGDPLFYFSQNFANTSPELTYNFPEAGTYRIIIDLSTSGGPSYGHAEMEIEVVNAPKFIDVELYGRNTICQHTSYTYTARLWPVGEPGVPENQWLPTNLRWTLFDPNGSQVVCNDCSKVLHDYQSQDLQYHEFHFTEIGVYTLRLESWNNQHGYEDFQLNPEYSNTLSFYDYEEIDITVSPGFPALSVITPNLPYVDNISSSGNNDVIVEFTNPGASSITWEILSSNPDCVPAPQPNSGLNLHSGSIVNITLDVLPNLHPDSRGSVITINGKDMNGNHVQGSPAHISIYQNGSDGAGRDYIFGQTPGHAFGYSVSIDGLVMAIGSPASSGKGAVFIYNKNEFGDWVNLAMLEPSDNNPDFGKSIDIFGDYVIVSGQGHNNAYIFKKPLSGWSGTLTEMKIINNAFDNNTGINVTIWGDYAAIGAPYHDDKGIVQLYYRNEGGTDNWGHIKQYDGPADNDQFGESVDLYNDVLAIGAPQGGWNHGYINVYERNLNAANSWEELQKLQIENAPLLQNIKFGQRVSVFNDAITTSYFIDNGAYISPLYFPLYRRSNGTLFELLDEAYFGLQYEPLFNIIGSISLFKDTEHPKPDMYDYKATYGSEFRSNNQGISGIGSFSQYFTGDNNYYFAWDYPLEVILPGDLYGKSVSRSYGYEIIGIPGYSRDGAHGAIVFQRLTDIKSNFEAAIDINFCNFTKPSGYYATVNAANISLGGESFPAVIESGANIQYEAGEILLKDGFIADRGSNFTALSLQQTEGPGIKHVTSEPEPWIEEPFLAQVNDAQILKAFQHKYPDFPWILYNPDSDISISLPDKELLFEMNNQNNLANNQTNDVLPDQNPIQALYIIHLPGHDNKLSLPVNSNNTY</sequence>
<evidence type="ECO:0000259" key="1">
    <source>
        <dbReference type="PROSITE" id="PS50093"/>
    </source>
</evidence>
<name>A0A644UAY5_9ZZZZ</name>
<proteinExistence type="predicted"/>
<organism evidence="2">
    <name type="scientific">bioreactor metagenome</name>
    <dbReference type="NCBI Taxonomy" id="1076179"/>
    <lineage>
        <taxon>unclassified sequences</taxon>
        <taxon>metagenomes</taxon>
        <taxon>ecological metagenomes</taxon>
    </lineage>
</organism>
<dbReference type="SMART" id="SM00191">
    <property type="entry name" value="Int_alpha"/>
    <property type="match status" value="2"/>
</dbReference>
<dbReference type="EMBL" id="VSSQ01000094">
    <property type="protein sequence ID" value="MPL76063.1"/>
    <property type="molecule type" value="Genomic_DNA"/>
</dbReference>
<dbReference type="InterPro" id="IPR055015">
    <property type="entry name" value="GCX_COOH"/>
</dbReference>
<dbReference type="InterPro" id="IPR000601">
    <property type="entry name" value="PKD_dom"/>
</dbReference>
<dbReference type="InterPro" id="IPR022409">
    <property type="entry name" value="PKD/Chitinase_dom"/>
</dbReference>